<reference evidence="3" key="1">
    <citation type="submission" date="2017-04" db="EMBL/GenBank/DDBJ databases">
        <title>Function of individual gut microbiota members based on whole genome sequencing of pure cultures obtained from chicken caecum.</title>
        <authorList>
            <person name="Medvecky M."/>
            <person name="Cejkova D."/>
            <person name="Polansky O."/>
            <person name="Karasova D."/>
            <person name="Kubasova T."/>
            <person name="Cizek A."/>
            <person name="Rychlik I."/>
        </authorList>
    </citation>
    <scope>NUCLEOTIDE SEQUENCE [LARGE SCALE GENOMIC DNA]</scope>
    <source>
        <strain evidence="3">An90</strain>
    </source>
</reference>
<evidence type="ECO:0000256" key="1">
    <source>
        <dbReference type="SAM" id="MobiDB-lite"/>
    </source>
</evidence>
<feature type="region of interest" description="Disordered" evidence="1">
    <location>
        <begin position="77"/>
        <end position="111"/>
    </location>
</feature>
<feature type="compositionally biased region" description="Basic and acidic residues" evidence="1">
    <location>
        <begin position="77"/>
        <end position="86"/>
    </location>
</feature>
<proteinExistence type="predicted"/>
<protein>
    <submittedName>
        <fullName evidence="2">Uncharacterized protein</fullName>
    </submittedName>
</protein>
<accession>A0A1Y3R4C3</accession>
<name>A0A1Y3R4C3_9BACT</name>
<sequence>MLSATHAICTFWWQKVPKTIRMPFSREQLRSLAERARKTALFARPFRALGAAAALYPLQTKCGKSCCPEFSLCGKKTEKHDNKDSDLMPEPSADGGLKARETGQVCLQTRD</sequence>
<organism evidence="2 3">
    <name type="scientific">Alistipes onderdonkii</name>
    <dbReference type="NCBI Taxonomy" id="328813"/>
    <lineage>
        <taxon>Bacteria</taxon>
        <taxon>Pseudomonadati</taxon>
        <taxon>Bacteroidota</taxon>
        <taxon>Bacteroidia</taxon>
        <taxon>Bacteroidales</taxon>
        <taxon>Rikenellaceae</taxon>
        <taxon>Alistipes</taxon>
    </lineage>
</organism>
<dbReference type="AlphaFoldDB" id="A0A1Y3R4C3"/>
<evidence type="ECO:0000313" key="2">
    <source>
        <dbReference type="EMBL" id="OUN04489.1"/>
    </source>
</evidence>
<comment type="caution">
    <text evidence="2">The sequence shown here is derived from an EMBL/GenBank/DDBJ whole genome shotgun (WGS) entry which is preliminary data.</text>
</comment>
<evidence type="ECO:0000313" key="3">
    <source>
        <dbReference type="Proteomes" id="UP000195772"/>
    </source>
</evidence>
<dbReference type="Proteomes" id="UP000195772">
    <property type="component" value="Unassembled WGS sequence"/>
</dbReference>
<dbReference type="EMBL" id="NFHB01000002">
    <property type="protein sequence ID" value="OUN04489.1"/>
    <property type="molecule type" value="Genomic_DNA"/>
</dbReference>
<gene>
    <name evidence="2" type="ORF">B5G41_04045</name>
</gene>